<comment type="caution">
    <text evidence="1">The sequence shown here is derived from an EMBL/GenBank/DDBJ whole genome shotgun (WGS) entry which is preliminary data.</text>
</comment>
<evidence type="ECO:0000313" key="2">
    <source>
        <dbReference type="Proteomes" id="UP000670776"/>
    </source>
</evidence>
<sequence>MGYYKDQNTALDIAISRLEIEKKEKYEALKWQLELTTNSMKPINIIKDTFNDFQDEPDLKSNFIKTALSLTGGFLSKKILFGKSKSIFKKLLGYALQYGVTSLISKKVKS</sequence>
<name>A0ABS4BSW0_9FLAO</name>
<protein>
    <recommendedName>
        <fullName evidence="3">EcsC family protein</fullName>
    </recommendedName>
</protein>
<reference evidence="1 2" key="1">
    <citation type="submission" date="2021-04" db="EMBL/GenBank/DDBJ databases">
        <title>Mariniflexile gromovii gen. nov., sp. nov., a gliding bacterium isolated from the sea urchin Strongylocentrotus intermedius.</title>
        <authorList>
            <person name="Ko S."/>
            <person name="Le V."/>
            <person name="Ahn C.-Y."/>
            <person name="Oh H.-M."/>
        </authorList>
    </citation>
    <scope>NUCLEOTIDE SEQUENCE [LARGE SCALE GENOMIC DNA]</scope>
    <source>
        <strain evidence="1 2">KCTC 12570</strain>
    </source>
</reference>
<dbReference type="Proteomes" id="UP000670776">
    <property type="component" value="Unassembled WGS sequence"/>
</dbReference>
<organism evidence="1 2">
    <name type="scientific">Mariniflexile gromovii</name>
    <dbReference type="NCBI Taxonomy" id="362523"/>
    <lineage>
        <taxon>Bacteria</taxon>
        <taxon>Pseudomonadati</taxon>
        <taxon>Bacteroidota</taxon>
        <taxon>Flavobacteriia</taxon>
        <taxon>Flavobacteriales</taxon>
        <taxon>Flavobacteriaceae</taxon>
        <taxon>Mariniflexile</taxon>
    </lineage>
</organism>
<proteinExistence type="predicted"/>
<gene>
    <name evidence="1" type="ORF">J8H85_07495</name>
</gene>
<dbReference type="EMBL" id="JAGJCB010000005">
    <property type="protein sequence ID" value="MBP0903668.1"/>
    <property type="molecule type" value="Genomic_DNA"/>
</dbReference>
<accession>A0ABS4BSW0</accession>
<dbReference type="RefSeq" id="WP_209654112.1">
    <property type="nucleotide sequence ID" value="NZ_JAGJCB010000005.1"/>
</dbReference>
<keyword evidence="2" id="KW-1185">Reference proteome</keyword>
<evidence type="ECO:0008006" key="3">
    <source>
        <dbReference type="Google" id="ProtNLM"/>
    </source>
</evidence>
<evidence type="ECO:0000313" key="1">
    <source>
        <dbReference type="EMBL" id="MBP0903668.1"/>
    </source>
</evidence>